<dbReference type="PIRSF" id="PIRSF006487">
    <property type="entry name" value="GcvT"/>
    <property type="match status" value="1"/>
</dbReference>
<dbReference type="FunFam" id="2.40.30.110:FF:000003">
    <property type="entry name" value="Aminomethyltransferase"/>
    <property type="match status" value="1"/>
</dbReference>
<dbReference type="GO" id="GO:0004047">
    <property type="term" value="F:aminomethyltransferase activity"/>
    <property type="evidence" value="ECO:0007669"/>
    <property type="project" value="UniProtKB-EC"/>
</dbReference>
<dbReference type="KEGG" id="ruv:EC9_01020"/>
<keyword evidence="4 10" id="KW-0808">Transferase</keyword>
<dbReference type="GO" id="GO:0005829">
    <property type="term" value="C:cytosol"/>
    <property type="evidence" value="ECO:0007669"/>
    <property type="project" value="TreeGrafter"/>
</dbReference>
<dbReference type="GO" id="GO:0008483">
    <property type="term" value="F:transaminase activity"/>
    <property type="evidence" value="ECO:0007669"/>
    <property type="project" value="UniProtKB-KW"/>
</dbReference>
<dbReference type="PANTHER" id="PTHR43757">
    <property type="entry name" value="AMINOMETHYLTRANSFERASE"/>
    <property type="match status" value="1"/>
</dbReference>
<dbReference type="FunFam" id="4.10.1250.10:FF:000001">
    <property type="entry name" value="Aminomethyltransferase"/>
    <property type="match status" value="1"/>
</dbReference>
<organism evidence="10 11">
    <name type="scientific">Rosistilla ulvae</name>
    <dbReference type="NCBI Taxonomy" id="1930277"/>
    <lineage>
        <taxon>Bacteria</taxon>
        <taxon>Pseudomonadati</taxon>
        <taxon>Planctomycetota</taxon>
        <taxon>Planctomycetia</taxon>
        <taxon>Pirellulales</taxon>
        <taxon>Pirellulaceae</taxon>
        <taxon>Rosistilla</taxon>
    </lineage>
</organism>
<dbReference type="InterPro" id="IPR029043">
    <property type="entry name" value="GcvT/YgfZ_C"/>
</dbReference>
<feature type="domain" description="Aminomethyltransferase C-terminal" evidence="9">
    <location>
        <begin position="292"/>
        <end position="369"/>
    </location>
</feature>
<dbReference type="GO" id="GO:0006546">
    <property type="term" value="P:glycine catabolic process"/>
    <property type="evidence" value="ECO:0007669"/>
    <property type="project" value="InterPro"/>
</dbReference>
<evidence type="ECO:0000256" key="4">
    <source>
        <dbReference type="ARBA" id="ARBA00022679"/>
    </source>
</evidence>
<feature type="domain" description="GCVT N-terminal" evidence="8">
    <location>
        <begin position="10"/>
        <end position="270"/>
    </location>
</feature>
<evidence type="ECO:0000313" key="10">
    <source>
        <dbReference type="EMBL" id="QDS85944.1"/>
    </source>
</evidence>
<dbReference type="GO" id="GO:0005960">
    <property type="term" value="C:glycine cleavage complex"/>
    <property type="evidence" value="ECO:0007669"/>
    <property type="project" value="InterPro"/>
</dbReference>
<proteinExistence type="inferred from homology"/>
<dbReference type="InterPro" id="IPR028896">
    <property type="entry name" value="GcvT/YgfZ/DmdA"/>
</dbReference>
<gene>
    <name evidence="10" type="primary">gcvT</name>
    <name evidence="10" type="ORF">EC9_01020</name>
</gene>
<evidence type="ECO:0000259" key="9">
    <source>
        <dbReference type="Pfam" id="PF08669"/>
    </source>
</evidence>
<feature type="binding site" evidence="7">
    <location>
        <position position="204"/>
    </location>
    <ligand>
        <name>substrate</name>
    </ligand>
</feature>
<dbReference type="Gene3D" id="4.10.1250.10">
    <property type="entry name" value="Aminomethyltransferase fragment"/>
    <property type="match status" value="1"/>
</dbReference>
<dbReference type="NCBIfam" id="TIGR00528">
    <property type="entry name" value="gcvT"/>
    <property type="match status" value="1"/>
</dbReference>
<dbReference type="RefSeq" id="WP_145341432.1">
    <property type="nucleotide sequence ID" value="NZ_CP036261.1"/>
</dbReference>
<evidence type="ECO:0000259" key="8">
    <source>
        <dbReference type="Pfam" id="PF01571"/>
    </source>
</evidence>
<dbReference type="Pfam" id="PF01571">
    <property type="entry name" value="GCV_T"/>
    <property type="match status" value="1"/>
</dbReference>
<evidence type="ECO:0000256" key="2">
    <source>
        <dbReference type="ARBA" id="ARBA00012616"/>
    </source>
</evidence>
<reference evidence="10 11" key="1">
    <citation type="submission" date="2019-02" db="EMBL/GenBank/DDBJ databases">
        <title>Deep-cultivation of Planctomycetes and their phenomic and genomic characterization uncovers novel biology.</title>
        <authorList>
            <person name="Wiegand S."/>
            <person name="Jogler M."/>
            <person name="Boedeker C."/>
            <person name="Pinto D."/>
            <person name="Vollmers J."/>
            <person name="Rivas-Marin E."/>
            <person name="Kohn T."/>
            <person name="Peeters S.H."/>
            <person name="Heuer A."/>
            <person name="Rast P."/>
            <person name="Oberbeckmann S."/>
            <person name="Bunk B."/>
            <person name="Jeske O."/>
            <person name="Meyerdierks A."/>
            <person name="Storesund J.E."/>
            <person name="Kallscheuer N."/>
            <person name="Luecker S."/>
            <person name="Lage O.M."/>
            <person name="Pohl T."/>
            <person name="Merkel B.J."/>
            <person name="Hornburger P."/>
            <person name="Mueller R.-W."/>
            <person name="Bruemmer F."/>
            <person name="Labrenz M."/>
            <person name="Spormann A.M."/>
            <person name="Op den Camp H."/>
            <person name="Overmann J."/>
            <person name="Amann R."/>
            <person name="Jetten M.S.M."/>
            <person name="Mascher T."/>
            <person name="Medema M.H."/>
            <person name="Devos D.P."/>
            <person name="Kaster A.-K."/>
            <person name="Ovreas L."/>
            <person name="Rohde M."/>
            <person name="Galperin M.Y."/>
            <person name="Jogler C."/>
        </authorList>
    </citation>
    <scope>NUCLEOTIDE SEQUENCE [LARGE SCALE GENOMIC DNA]</scope>
    <source>
        <strain evidence="10 11">EC9</strain>
    </source>
</reference>
<dbReference type="AlphaFoldDB" id="A0A517LTI6"/>
<dbReference type="PANTHER" id="PTHR43757:SF2">
    <property type="entry name" value="AMINOMETHYLTRANSFERASE, MITOCHONDRIAL"/>
    <property type="match status" value="1"/>
</dbReference>
<dbReference type="InterPro" id="IPR013977">
    <property type="entry name" value="GcvT_C"/>
</dbReference>
<evidence type="ECO:0000256" key="5">
    <source>
        <dbReference type="ARBA" id="ARBA00031395"/>
    </source>
</evidence>
<name>A0A517LTI6_9BACT</name>
<comment type="catalytic activity">
    <reaction evidence="6">
        <text>N(6)-[(R)-S(8)-aminomethyldihydrolipoyl]-L-lysyl-[protein] + (6S)-5,6,7,8-tetrahydrofolate = N(6)-[(R)-dihydrolipoyl]-L-lysyl-[protein] + (6R)-5,10-methylene-5,6,7,8-tetrahydrofolate + NH4(+)</text>
        <dbReference type="Rhea" id="RHEA:16945"/>
        <dbReference type="Rhea" id="RHEA-COMP:10475"/>
        <dbReference type="Rhea" id="RHEA-COMP:10492"/>
        <dbReference type="ChEBI" id="CHEBI:15636"/>
        <dbReference type="ChEBI" id="CHEBI:28938"/>
        <dbReference type="ChEBI" id="CHEBI:57453"/>
        <dbReference type="ChEBI" id="CHEBI:83100"/>
        <dbReference type="ChEBI" id="CHEBI:83143"/>
        <dbReference type="EC" id="2.1.2.10"/>
    </reaction>
</comment>
<dbReference type="SUPFAM" id="SSF103025">
    <property type="entry name" value="Folate-binding domain"/>
    <property type="match status" value="1"/>
</dbReference>
<keyword evidence="11" id="KW-1185">Reference proteome</keyword>
<comment type="similarity">
    <text evidence="1">Belongs to the GcvT family.</text>
</comment>
<dbReference type="InterPro" id="IPR006223">
    <property type="entry name" value="GcvT"/>
</dbReference>
<dbReference type="EMBL" id="CP036261">
    <property type="protein sequence ID" value="QDS85944.1"/>
    <property type="molecule type" value="Genomic_DNA"/>
</dbReference>
<dbReference type="NCBIfam" id="NF001567">
    <property type="entry name" value="PRK00389.1"/>
    <property type="match status" value="1"/>
</dbReference>
<protein>
    <recommendedName>
        <fullName evidence="2">aminomethyltransferase</fullName>
        <ecNumber evidence="2">2.1.2.10</ecNumber>
    </recommendedName>
    <alternativeName>
        <fullName evidence="5">Glycine cleavage system T protein</fullName>
    </alternativeName>
</protein>
<dbReference type="Proteomes" id="UP000319557">
    <property type="component" value="Chromosome"/>
</dbReference>
<evidence type="ECO:0000256" key="6">
    <source>
        <dbReference type="ARBA" id="ARBA00047665"/>
    </source>
</evidence>
<dbReference type="EC" id="2.1.2.10" evidence="2"/>
<evidence type="ECO:0000256" key="7">
    <source>
        <dbReference type="PIRSR" id="PIRSR006487-1"/>
    </source>
</evidence>
<evidence type="ECO:0000256" key="3">
    <source>
        <dbReference type="ARBA" id="ARBA00022576"/>
    </source>
</evidence>
<dbReference type="Gene3D" id="3.30.1360.120">
    <property type="entry name" value="Probable tRNA modification gtpase trme, domain 1"/>
    <property type="match status" value="1"/>
</dbReference>
<accession>A0A517LTI6</accession>
<keyword evidence="3" id="KW-0032">Aminotransferase</keyword>
<evidence type="ECO:0000256" key="1">
    <source>
        <dbReference type="ARBA" id="ARBA00008609"/>
    </source>
</evidence>
<dbReference type="Gene3D" id="3.30.70.1400">
    <property type="entry name" value="Aminomethyltransferase beta-barrel domains"/>
    <property type="match status" value="1"/>
</dbReference>
<dbReference type="OrthoDB" id="9774591at2"/>
<dbReference type="Gene3D" id="2.40.30.110">
    <property type="entry name" value="Aminomethyltransferase beta-barrel domains"/>
    <property type="match status" value="1"/>
</dbReference>
<evidence type="ECO:0000313" key="11">
    <source>
        <dbReference type="Proteomes" id="UP000319557"/>
    </source>
</evidence>
<dbReference type="InterPro" id="IPR006222">
    <property type="entry name" value="GCVT_N"/>
</dbReference>
<sequence>MTDSIATTPLTSWHRAAGATMSPFAGFDMPIHYGSIVTEHNACRNAATLFDVSHMGRIRFDGDRSAELLDRLLTRRVSDLAPGGIRYSLMCNEEGGILDDVLVYHIEKPSGGRFHMLVVNASNRQKIIEWLTPRMAEYPDVICTDRTELTSMIALQGPLAMATVEGLFKHPADKLGYYHSYVTEQFNKPVIVSRTGYTGEDGLELITRADEAARIWENLMLAGRKHGIQAAGLGCRDTLRLEAGMPLYGHELSESIDPISAGLGFACNFKDRTFIGSEALAKIKAAPPQSVRVGIRVEGVRPAREGCQILDANEQNIGAITSGTVSPTLQYPIAMGYVAAEHSQIGSPLTIDIRGKRAAATVAALPFYKRNR</sequence>
<dbReference type="InterPro" id="IPR027266">
    <property type="entry name" value="TrmE/GcvT-like"/>
</dbReference>
<dbReference type="SUPFAM" id="SSF101790">
    <property type="entry name" value="Aminomethyltransferase beta-barrel domain"/>
    <property type="match status" value="1"/>
</dbReference>
<dbReference type="Pfam" id="PF08669">
    <property type="entry name" value="GCV_T_C"/>
    <property type="match status" value="1"/>
</dbReference>